<keyword evidence="1 5" id="KW-0678">Repressor</keyword>
<dbReference type="NCBIfam" id="TIGR00331">
    <property type="entry name" value="hrcA"/>
    <property type="match status" value="1"/>
</dbReference>
<accession>A0A4R4ABM6</accession>
<evidence type="ECO:0000256" key="2">
    <source>
        <dbReference type="ARBA" id="ARBA00023015"/>
    </source>
</evidence>
<dbReference type="InterPro" id="IPR002571">
    <property type="entry name" value="HrcA"/>
</dbReference>
<dbReference type="InterPro" id="IPR005104">
    <property type="entry name" value="WHTH_HrcA_DNA-bd"/>
</dbReference>
<dbReference type="InterPro" id="IPR023120">
    <property type="entry name" value="WHTH_transcript_rep_HrcA_IDD"/>
</dbReference>
<evidence type="ECO:0000256" key="3">
    <source>
        <dbReference type="ARBA" id="ARBA00023016"/>
    </source>
</evidence>
<dbReference type="GO" id="GO:0003677">
    <property type="term" value="F:DNA binding"/>
    <property type="evidence" value="ECO:0007669"/>
    <property type="project" value="InterPro"/>
</dbReference>
<dbReference type="Proteomes" id="UP000295247">
    <property type="component" value="Unassembled WGS sequence"/>
</dbReference>
<dbReference type="PIRSF" id="PIRSF005485">
    <property type="entry name" value="HrcA"/>
    <property type="match status" value="1"/>
</dbReference>
<comment type="similarity">
    <text evidence="5">Belongs to the HrcA family.</text>
</comment>
<reference evidence="8 9" key="1">
    <citation type="submission" date="2019-03" db="EMBL/GenBank/DDBJ databases">
        <title>Genomic Encyclopedia of Type Strains, Phase IV (KMG-IV): sequencing the most valuable type-strain genomes for metagenomic binning, comparative biology and taxonomic classification.</title>
        <authorList>
            <person name="Goeker M."/>
        </authorList>
    </citation>
    <scope>NUCLEOTIDE SEQUENCE [LARGE SCALE GENOMIC DNA]</scope>
    <source>
        <strain evidence="8 9">DSM 203</strain>
    </source>
</reference>
<dbReference type="InterPro" id="IPR036388">
    <property type="entry name" value="WH-like_DNA-bd_sf"/>
</dbReference>
<keyword evidence="4 5" id="KW-0804">Transcription</keyword>
<name>A0A4R4ABM6_MARGR</name>
<dbReference type="InterPro" id="IPR036390">
    <property type="entry name" value="WH_DNA-bd_sf"/>
</dbReference>
<evidence type="ECO:0000313" key="8">
    <source>
        <dbReference type="EMBL" id="TCW36432.1"/>
    </source>
</evidence>
<dbReference type="AlphaFoldDB" id="A0A4R4ABM6"/>
<dbReference type="SUPFAM" id="SSF55781">
    <property type="entry name" value="GAF domain-like"/>
    <property type="match status" value="1"/>
</dbReference>
<dbReference type="HAMAP" id="MF_00081">
    <property type="entry name" value="HrcA"/>
    <property type="match status" value="1"/>
</dbReference>
<evidence type="ECO:0000256" key="5">
    <source>
        <dbReference type="HAMAP-Rule" id="MF_00081"/>
    </source>
</evidence>
<dbReference type="Pfam" id="PF01628">
    <property type="entry name" value="HrcA"/>
    <property type="match status" value="1"/>
</dbReference>
<feature type="domain" description="Heat-inducible transcription repressor HrcA C-terminal" evidence="6">
    <location>
        <begin position="114"/>
        <end position="334"/>
    </location>
</feature>
<sequence length="351" mass="38958">MAGETRQFDSPVSERALLFLKALVERYIRDGQPVGSRTLAKDTGLDLSPATVRNVMADLEDLGLLVSPHTSAGRVPTAAGYRLFVDSLLTVSPPSERDIASLRSTFVPGMDAKSLVETASNLLSGVTHLAGVVMLPRHERNAFRQIELVPLSDSRVLAILITTEGEVHNRIINTDRRFSPAQLEQSANYLNQMFTGQDINEVRRRLLEDLKRTHENMDQLMMHAAVLAHRVVEDADRKDDCYIAGQTNLMEFGELSSMDRLKQLFEAFNEKREILHILDRCIAADGVQIFIGEESGYALLDDCSVVSTTYRVEGEVVGVLGVIGPTRMDYQRVIPIVDVTARLLAAALRQN</sequence>
<comment type="function">
    <text evidence="5">Negative regulator of class I heat shock genes (grpE-dnaK-dnaJ and groELS operons). Prevents heat-shock induction of these operons.</text>
</comment>
<dbReference type="GO" id="GO:0045892">
    <property type="term" value="P:negative regulation of DNA-templated transcription"/>
    <property type="evidence" value="ECO:0007669"/>
    <property type="project" value="UniProtKB-UniRule"/>
</dbReference>
<dbReference type="InterPro" id="IPR029016">
    <property type="entry name" value="GAF-like_dom_sf"/>
</dbReference>
<evidence type="ECO:0000259" key="6">
    <source>
        <dbReference type="Pfam" id="PF01628"/>
    </source>
</evidence>
<dbReference type="EMBL" id="SMDC01000004">
    <property type="protein sequence ID" value="TCW36432.1"/>
    <property type="molecule type" value="Genomic_DNA"/>
</dbReference>
<feature type="domain" description="Winged helix-turn-helix transcription repressor HrcA DNA-binding" evidence="7">
    <location>
        <begin position="20"/>
        <end position="83"/>
    </location>
</feature>
<dbReference type="PANTHER" id="PTHR34824:SF1">
    <property type="entry name" value="HEAT-INDUCIBLE TRANSCRIPTION REPRESSOR HRCA"/>
    <property type="match status" value="1"/>
</dbReference>
<dbReference type="InterPro" id="IPR021153">
    <property type="entry name" value="HrcA_C"/>
</dbReference>
<dbReference type="RefSeq" id="WP_123141370.1">
    <property type="nucleotide sequence ID" value="NZ_NRRH01000036.1"/>
</dbReference>
<dbReference type="PANTHER" id="PTHR34824">
    <property type="entry name" value="HEAT-INDUCIBLE TRANSCRIPTION REPRESSOR HRCA"/>
    <property type="match status" value="1"/>
</dbReference>
<evidence type="ECO:0000256" key="1">
    <source>
        <dbReference type="ARBA" id="ARBA00022491"/>
    </source>
</evidence>
<organism evidence="8 9">
    <name type="scientific">Marichromatium gracile</name>
    <name type="common">Chromatium gracile</name>
    <dbReference type="NCBI Taxonomy" id="1048"/>
    <lineage>
        <taxon>Bacteria</taxon>
        <taxon>Pseudomonadati</taxon>
        <taxon>Pseudomonadota</taxon>
        <taxon>Gammaproteobacteria</taxon>
        <taxon>Chromatiales</taxon>
        <taxon>Chromatiaceae</taxon>
        <taxon>Marichromatium</taxon>
    </lineage>
</organism>
<keyword evidence="3 5" id="KW-0346">Stress response</keyword>
<dbReference type="Gene3D" id="3.30.390.60">
    <property type="entry name" value="Heat-inducible transcription repressor hrca homolog, domain 3"/>
    <property type="match status" value="1"/>
</dbReference>
<evidence type="ECO:0000259" key="7">
    <source>
        <dbReference type="Pfam" id="PF03444"/>
    </source>
</evidence>
<dbReference type="Pfam" id="PF03444">
    <property type="entry name" value="WHD_HrcA"/>
    <property type="match status" value="1"/>
</dbReference>
<evidence type="ECO:0000313" key="9">
    <source>
        <dbReference type="Proteomes" id="UP000295247"/>
    </source>
</evidence>
<dbReference type="Gene3D" id="3.30.450.40">
    <property type="match status" value="1"/>
</dbReference>
<dbReference type="SUPFAM" id="SSF46785">
    <property type="entry name" value="Winged helix' DNA-binding domain"/>
    <property type="match status" value="1"/>
</dbReference>
<keyword evidence="2 5" id="KW-0805">Transcription regulation</keyword>
<proteinExistence type="inferred from homology"/>
<protein>
    <recommendedName>
        <fullName evidence="5">Heat-inducible transcription repressor HrcA</fullName>
    </recommendedName>
</protein>
<dbReference type="Gene3D" id="1.10.10.10">
    <property type="entry name" value="Winged helix-like DNA-binding domain superfamily/Winged helix DNA-binding domain"/>
    <property type="match status" value="1"/>
</dbReference>
<evidence type="ECO:0000256" key="4">
    <source>
        <dbReference type="ARBA" id="ARBA00023163"/>
    </source>
</evidence>
<gene>
    <name evidence="5" type="primary">hrcA</name>
    <name evidence="8" type="ORF">EDC29_104224</name>
</gene>
<comment type="caution">
    <text evidence="8">The sequence shown here is derived from an EMBL/GenBank/DDBJ whole genome shotgun (WGS) entry which is preliminary data.</text>
</comment>